<gene>
    <name evidence="9" type="primary">LOC115877163</name>
</gene>
<dbReference type="Gene3D" id="3.40.50.1820">
    <property type="entry name" value="alpha/beta hydrolase"/>
    <property type="match status" value="1"/>
</dbReference>
<dbReference type="GeneID" id="115877163"/>
<name>A0A6J2XE06_SITOR</name>
<evidence type="ECO:0000256" key="5">
    <source>
        <dbReference type="ARBA" id="ARBA00023180"/>
    </source>
</evidence>
<dbReference type="InterPro" id="IPR029058">
    <property type="entry name" value="AB_hydrolase_fold"/>
</dbReference>
<evidence type="ECO:0000259" key="7">
    <source>
        <dbReference type="Pfam" id="PF00135"/>
    </source>
</evidence>
<accession>A0A6J2XE06</accession>
<keyword evidence="5" id="KW-0325">Glycoprotein</keyword>
<feature type="domain" description="Carboxylesterase type B" evidence="7">
    <location>
        <begin position="20"/>
        <end position="549"/>
    </location>
</feature>
<keyword evidence="3 6" id="KW-0378">Hydrolase</keyword>
<dbReference type="KEGG" id="soy:115877163"/>
<keyword evidence="8" id="KW-1185">Reference proteome</keyword>
<evidence type="ECO:0000256" key="6">
    <source>
        <dbReference type="RuleBase" id="RU361235"/>
    </source>
</evidence>
<evidence type="ECO:0000313" key="8">
    <source>
        <dbReference type="Proteomes" id="UP000504635"/>
    </source>
</evidence>
<dbReference type="AlphaFoldDB" id="A0A6J2XE06"/>
<keyword evidence="4" id="KW-1015">Disulfide bond</keyword>
<reference evidence="9" key="1">
    <citation type="submission" date="2025-08" db="UniProtKB">
        <authorList>
            <consortium name="RefSeq"/>
        </authorList>
    </citation>
    <scope>IDENTIFICATION</scope>
    <source>
        <tissue evidence="9">Gonads</tissue>
    </source>
</reference>
<dbReference type="RefSeq" id="XP_030749180.1">
    <property type="nucleotide sequence ID" value="XM_030893320.1"/>
</dbReference>
<feature type="chain" id="PRO_5027142205" description="Carboxylic ester hydrolase" evidence="6">
    <location>
        <begin position="20"/>
        <end position="567"/>
    </location>
</feature>
<evidence type="ECO:0000256" key="3">
    <source>
        <dbReference type="ARBA" id="ARBA00022801"/>
    </source>
</evidence>
<proteinExistence type="inferred from homology"/>
<dbReference type="PANTHER" id="PTHR43142">
    <property type="entry name" value="CARBOXYLIC ESTER HYDROLASE"/>
    <property type="match status" value="1"/>
</dbReference>
<comment type="similarity">
    <text evidence="1 6">Belongs to the type-B carboxylesterase/lipase family.</text>
</comment>
<dbReference type="OrthoDB" id="19653at2759"/>
<dbReference type="GO" id="GO:0052689">
    <property type="term" value="F:carboxylic ester hydrolase activity"/>
    <property type="evidence" value="ECO:0007669"/>
    <property type="project" value="UniProtKB-KW"/>
</dbReference>
<keyword evidence="2" id="KW-0719">Serine esterase</keyword>
<evidence type="ECO:0000256" key="4">
    <source>
        <dbReference type="ARBA" id="ARBA00023157"/>
    </source>
</evidence>
<dbReference type="InterPro" id="IPR002018">
    <property type="entry name" value="CarbesteraseB"/>
</dbReference>
<dbReference type="Proteomes" id="UP000504635">
    <property type="component" value="Unplaced"/>
</dbReference>
<evidence type="ECO:0000256" key="1">
    <source>
        <dbReference type="ARBA" id="ARBA00005964"/>
    </source>
</evidence>
<dbReference type="SUPFAM" id="SSF53474">
    <property type="entry name" value="alpha/beta-Hydrolases"/>
    <property type="match status" value="1"/>
</dbReference>
<dbReference type="InterPro" id="IPR019826">
    <property type="entry name" value="Carboxylesterase_B_AS"/>
</dbReference>
<evidence type="ECO:0000256" key="2">
    <source>
        <dbReference type="ARBA" id="ARBA00022487"/>
    </source>
</evidence>
<dbReference type="InParanoid" id="A0A6J2XE06"/>
<dbReference type="PROSITE" id="PS00122">
    <property type="entry name" value="CARBOXYLESTERASE_B_1"/>
    <property type="match status" value="1"/>
</dbReference>
<feature type="signal peptide" evidence="6">
    <location>
        <begin position="1"/>
        <end position="19"/>
    </location>
</feature>
<dbReference type="PANTHER" id="PTHR43142:SF1">
    <property type="entry name" value="CARBOXYLIC ESTER HYDROLASE"/>
    <property type="match status" value="1"/>
</dbReference>
<organism evidence="8 9">
    <name type="scientific">Sitophilus oryzae</name>
    <name type="common">Rice weevil</name>
    <name type="synonym">Curculio oryzae</name>
    <dbReference type="NCBI Taxonomy" id="7048"/>
    <lineage>
        <taxon>Eukaryota</taxon>
        <taxon>Metazoa</taxon>
        <taxon>Ecdysozoa</taxon>
        <taxon>Arthropoda</taxon>
        <taxon>Hexapoda</taxon>
        <taxon>Insecta</taxon>
        <taxon>Pterygota</taxon>
        <taxon>Neoptera</taxon>
        <taxon>Endopterygota</taxon>
        <taxon>Coleoptera</taxon>
        <taxon>Polyphaga</taxon>
        <taxon>Cucujiformia</taxon>
        <taxon>Curculionidae</taxon>
        <taxon>Dryophthorinae</taxon>
        <taxon>Sitophilus</taxon>
    </lineage>
</organism>
<dbReference type="Pfam" id="PF00135">
    <property type="entry name" value="COesterase"/>
    <property type="match status" value="1"/>
</dbReference>
<dbReference type="EC" id="3.1.1.-" evidence="6"/>
<sequence>MSHFGLLTLIFFLFGSSQCDTVVETADGKIRGILQTTRNGVNYSSFLGVRYGQNPINELRFQPPKAVEPWDDIFDATEEKGYCYQVPFDSDLETEDCLLLNLYTPVDLASNASAGLPVMFFIHGGGFVEGAGILEVGVGPQFFMEYGVIMIAINYRLGPFGFLSTGDSIIPGNAGMKDQLLALQWVQRNIKYFGGDPEKVTIFGQSAGAASVSYLLLSPLSEGLFRAAILESGSALSPWAYQRDQVEISYRTAGILNSDFNTNNRNSTQLLEYLQSVTGKEIDGASKNLTKKIEFPGNFQISKGFYYSPVIEEESETAFLTKFQYEAFENGSFYRVPVLIGFNAEESLFMLSRTFHRTLKEYDNNTRYVVPFDMHIGNSDELLTVGESIKKFYTPDKNFEDNKLAGVQYHSNQDFDKSVIKQAELQASYVPVYFYEFTYSGKMGNNQKHLNGSGAVRHGEEQNYIFNRWYSEDIPDNTDLSKFSEQDINVHYRFMTFFTNFAKYLNPTPQDDETLQYIKWPTVEAENFQYLEIGTNLTIKNGFPKSEMYLFWQDLYAAHGVKPYDTY</sequence>
<evidence type="ECO:0000313" key="9">
    <source>
        <dbReference type="RefSeq" id="XP_030749180.1"/>
    </source>
</evidence>
<protein>
    <recommendedName>
        <fullName evidence="6">Carboxylic ester hydrolase</fullName>
        <ecNumber evidence="6">3.1.1.-</ecNumber>
    </recommendedName>
</protein>
<keyword evidence="6" id="KW-0732">Signal</keyword>